<dbReference type="SUPFAM" id="SSF55811">
    <property type="entry name" value="Nudix"/>
    <property type="match status" value="1"/>
</dbReference>
<dbReference type="PANTHER" id="PTHR21340:SF0">
    <property type="entry name" value="BIS(5'-NUCLEOSYL)-TETRAPHOSPHATASE [ASYMMETRICAL]"/>
    <property type="match status" value="1"/>
</dbReference>
<evidence type="ECO:0000313" key="5">
    <source>
        <dbReference type="Proteomes" id="UP001521137"/>
    </source>
</evidence>
<reference evidence="4 5" key="1">
    <citation type="submission" date="2022-01" db="EMBL/GenBank/DDBJ databases">
        <title>Paraglaciecola sp. G1-23.</title>
        <authorList>
            <person name="Jin M.S."/>
            <person name="Han D.M."/>
            <person name="Kim H.M."/>
            <person name="Jeon C.O."/>
        </authorList>
    </citation>
    <scope>NUCLEOTIDE SEQUENCE [LARGE SCALE GENOMIC DNA]</scope>
    <source>
        <strain evidence="4 5">G1-23</strain>
    </source>
</reference>
<evidence type="ECO:0000256" key="1">
    <source>
        <dbReference type="ARBA" id="ARBA00001946"/>
    </source>
</evidence>
<comment type="caution">
    <text evidence="4">The sequence shown here is derived from an EMBL/GenBank/DDBJ whole genome shotgun (WGS) entry which is preliminary data.</text>
</comment>
<dbReference type="PROSITE" id="PS00893">
    <property type="entry name" value="NUDIX_BOX"/>
    <property type="match status" value="1"/>
</dbReference>
<keyword evidence="2 4" id="KW-0378">Hydrolase</keyword>
<dbReference type="GO" id="GO:0019177">
    <property type="term" value="F:dihydroneopterin triphosphate pyrophosphohydrolase activity"/>
    <property type="evidence" value="ECO:0007669"/>
    <property type="project" value="UniProtKB-EC"/>
</dbReference>
<dbReference type="PANTHER" id="PTHR21340">
    <property type="entry name" value="DIADENOSINE 5,5-P1,P4-TETRAPHOSPHATE PYROPHOSPHOHYDROLASE MUTT"/>
    <property type="match status" value="1"/>
</dbReference>
<organism evidence="4 5">
    <name type="scientific">Paraglaciecola algarum</name>
    <dbReference type="NCBI Taxonomy" id="3050085"/>
    <lineage>
        <taxon>Bacteria</taxon>
        <taxon>Pseudomonadati</taxon>
        <taxon>Pseudomonadota</taxon>
        <taxon>Gammaproteobacteria</taxon>
        <taxon>Alteromonadales</taxon>
        <taxon>Alteromonadaceae</taxon>
        <taxon>Paraglaciecola</taxon>
    </lineage>
</organism>
<dbReference type="InterPro" id="IPR003564">
    <property type="entry name" value="DHNTPase"/>
</dbReference>
<proteinExistence type="predicted"/>
<keyword evidence="5" id="KW-1185">Reference proteome</keyword>
<dbReference type="PRINTS" id="PR01404">
    <property type="entry name" value="NPPPHYDRLASE"/>
</dbReference>
<evidence type="ECO:0000259" key="3">
    <source>
        <dbReference type="PROSITE" id="PS51462"/>
    </source>
</evidence>
<dbReference type="Proteomes" id="UP001521137">
    <property type="component" value="Unassembled WGS sequence"/>
</dbReference>
<sequence>MTKYRIPKSALTVIYNRSGQVLVMQRNDDPEFWQSVTGTLEISELPIQTAIREVLEETGIDIIKHNYQLHDCEKVNQYPIRSMWQHRYPPNTPFNTEYVFAVEVANEHKIELTEHSAFLWLDKKQAMRKVWSDSNREAIELFVPNAK</sequence>
<dbReference type="Pfam" id="PF00293">
    <property type="entry name" value="NUDIX"/>
    <property type="match status" value="1"/>
</dbReference>
<dbReference type="InterPro" id="IPR000086">
    <property type="entry name" value="NUDIX_hydrolase_dom"/>
</dbReference>
<evidence type="ECO:0000313" key="4">
    <source>
        <dbReference type="EMBL" id="MCF2947704.1"/>
    </source>
</evidence>
<feature type="domain" description="Nudix hydrolase" evidence="3">
    <location>
        <begin position="5"/>
        <end position="143"/>
    </location>
</feature>
<dbReference type="PROSITE" id="PS51462">
    <property type="entry name" value="NUDIX"/>
    <property type="match status" value="1"/>
</dbReference>
<dbReference type="InterPro" id="IPR020084">
    <property type="entry name" value="NUDIX_hydrolase_CS"/>
</dbReference>
<dbReference type="EC" id="3.6.1.67" evidence="4"/>
<gene>
    <name evidence="4" type="primary">nudB</name>
    <name evidence="4" type="ORF">L0668_06280</name>
</gene>
<dbReference type="NCBIfam" id="NF006961">
    <property type="entry name" value="PRK09438.1"/>
    <property type="match status" value="1"/>
</dbReference>
<dbReference type="CDD" id="cd04664">
    <property type="entry name" value="NUDIX_DHNTPase_like"/>
    <property type="match status" value="1"/>
</dbReference>
<comment type="cofactor">
    <cofactor evidence="1">
        <name>Mg(2+)</name>
        <dbReference type="ChEBI" id="CHEBI:18420"/>
    </cofactor>
</comment>
<evidence type="ECO:0000256" key="2">
    <source>
        <dbReference type="ARBA" id="ARBA00022801"/>
    </source>
</evidence>
<protein>
    <submittedName>
        <fullName evidence="4">Dihydroneopterin triphosphate diphosphatase</fullName>
        <ecNumber evidence="4">3.6.1.67</ecNumber>
    </submittedName>
</protein>
<dbReference type="EMBL" id="JAKGAS010000003">
    <property type="protein sequence ID" value="MCF2947704.1"/>
    <property type="molecule type" value="Genomic_DNA"/>
</dbReference>
<dbReference type="InterPro" id="IPR015797">
    <property type="entry name" value="NUDIX_hydrolase-like_dom_sf"/>
</dbReference>
<dbReference type="InterPro" id="IPR051325">
    <property type="entry name" value="Nudix_hydrolase_domain"/>
</dbReference>
<dbReference type="RefSeq" id="WP_235311239.1">
    <property type="nucleotide sequence ID" value="NZ_JAKGAS010000003.1"/>
</dbReference>
<accession>A0ABS9D4W4</accession>
<dbReference type="Gene3D" id="3.90.79.10">
    <property type="entry name" value="Nucleoside Triphosphate Pyrophosphohydrolase"/>
    <property type="match status" value="1"/>
</dbReference>
<name>A0ABS9D4W4_9ALTE</name>